<evidence type="ECO:0000256" key="7">
    <source>
        <dbReference type="PROSITE-ProRule" id="PRU01091"/>
    </source>
</evidence>
<dbReference type="InterPro" id="IPR001789">
    <property type="entry name" value="Sig_transdc_resp-reg_receiver"/>
</dbReference>
<evidence type="ECO:0000256" key="4">
    <source>
        <dbReference type="ARBA" id="ARBA00023125"/>
    </source>
</evidence>
<dbReference type="SMART" id="SM00862">
    <property type="entry name" value="Trans_reg_C"/>
    <property type="match status" value="1"/>
</dbReference>
<feature type="modified residue" description="4-aspartylphosphate" evidence="6">
    <location>
        <position position="55"/>
    </location>
</feature>
<dbReference type="Gene3D" id="6.10.250.690">
    <property type="match status" value="1"/>
</dbReference>
<evidence type="ECO:0000256" key="1">
    <source>
        <dbReference type="ARBA" id="ARBA00022553"/>
    </source>
</evidence>
<dbReference type="Gene3D" id="3.40.50.2300">
    <property type="match status" value="1"/>
</dbReference>
<evidence type="ECO:0000256" key="2">
    <source>
        <dbReference type="ARBA" id="ARBA00023012"/>
    </source>
</evidence>
<feature type="DNA-binding region" description="OmpR/PhoB-type" evidence="7">
    <location>
        <begin position="128"/>
        <end position="223"/>
    </location>
</feature>
<comment type="caution">
    <text evidence="10">The sequence shown here is derived from an EMBL/GenBank/DDBJ whole genome shotgun (WGS) entry which is preliminary data.</text>
</comment>
<dbReference type="InterPro" id="IPR016032">
    <property type="entry name" value="Sig_transdc_resp-reg_C-effctor"/>
</dbReference>
<organism evidence="10 11">
    <name type="scientific">Hirschia litorea</name>
    <dbReference type="NCBI Taxonomy" id="1199156"/>
    <lineage>
        <taxon>Bacteria</taxon>
        <taxon>Pseudomonadati</taxon>
        <taxon>Pseudomonadota</taxon>
        <taxon>Alphaproteobacteria</taxon>
        <taxon>Hyphomonadales</taxon>
        <taxon>Hyphomonadaceae</taxon>
        <taxon>Hirschia</taxon>
    </lineage>
</organism>
<gene>
    <name evidence="10" type="ORF">ACFQS8_10265</name>
</gene>
<dbReference type="SUPFAM" id="SSF52172">
    <property type="entry name" value="CheY-like"/>
    <property type="match status" value="1"/>
</dbReference>
<dbReference type="InterPro" id="IPR001867">
    <property type="entry name" value="OmpR/PhoB-type_DNA-bd"/>
</dbReference>
<keyword evidence="5" id="KW-0804">Transcription</keyword>
<feature type="domain" description="OmpR/PhoB-type" evidence="9">
    <location>
        <begin position="128"/>
        <end position="223"/>
    </location>
</feature>
<reference evidence="11" key="1">
    <citation type="journal article" date="2019" name="Int. J. Syst. Evol. Microbiol.">
        <title>The Global Catalogue of Microorganisms (GCM) 10K type strain sequencing project: providing services to taxonomists for standard genome sequencing and annotation.</title>
        <authorList>
            <consortium name="The Broad Institute Genomics Platform"/>
            <consortium name="The Broad Institute Genome Sequencing Center for Infectious Disease"/>
            <person name="Wu L."/>
            <person name="Ma J."/>
        </authorList>
    </citation>
    <scope>NUCLEOTIDE SEQUENCE [LARGE SCALE GENOMIC DNA]</scope>
    <source>
        <strain evidence="11">CCUG 51308</strain>
    </source>
</reference>
<protein>
    <submittedName>
        <fullName evidence="10">Response regulator</fullName>
    </submittedName>
</protein>
<keyword evidence="1 6" id="KW-0597">Phosphoprotein</keyword>
<dbReference type="PANTHER" id="PTHR48111">
    <property type="entry name" value="REGULATOR OF RPOS"/>
    <property type="match status" value="1"/>
</dbReference>
<dbReference type="Proteomes" id="UP001596492">
    <property type="component" value="Unassembled WGS sequence"/>
</dbReference>
<dbReference type="InterPro" id="IPR036388">
    <property type="entry name" value="WH-like_DNA-bd_sf"/>
</dbReference>
<evidence type="ECO:0000256" key="3">
    <source>
        <dbReference type="ARBA" id="ARBA00023015"/>
    </source>
</evidence>
<dbReference type="CDD" id="cd17574">
    <property type="entry name" value="REC_OmpR"/>
    <property type="match status" value="1"/>
</dbReference>
<evidence type="ECO:0000313" key="11">
    <source>
        <dbReference type="Proteomes" id="UP001596492"/>
    </source>
</evidence>
<dbReference type="EMBL" id="JBHTBR010000005">
    <property type="protein sequence ID" value="MFC7292000.1"/>
    <property type="molecule type" value="Genomic_DNA"/>
</dbReference>
<keyword evidence="4 7" id="KW-0238">DNA-binding</keyword>
<dbReference type="Pfam" id="PF00072">
    <property type="entry name" value="Response_reg"/>
    <property type="match status" value="1"/>
</dbReference>
<feature type="domain" description="Response regulatory" evidence="8">
    <location>
        <begin position="6"/>
        <end position="119"/>
    </location>
</feature>
<evidence type="ECO:0000313" key="10">
    <source>
        <dbReference type="EMBL" id="MFC7292000.1"/>
    </source>
</evidence>
<keyword evidence="2" id="KW-0902">Two-component regulatory system</keyword>
<dbReference type="InterPro" id="IPR039420">
    <property type="entry name" value="WalR-like"/>
</dbReference>
<dbReference type="PANTHER" id="PTHR48111:SF4">
    <property type="entry name" value="DNA-BINDING DUAL TRANSCRIPTIONAL REGULATOR OMPR"/>
    <property type="match status" value="1"/>
</dbReference>
<evidence type="ECO:0000256" key="6">
    <source>
        <dbReference type="PROSITE-ProRule" id="PRU00169"/>
    </source>
</evidence>
<dbReference type="PROSITE" id="PS50110">
    <property type="entry name" value="RESPONSE_REGULATORY"/>
    <property type="match status" value="1"/>
</dbReference>
<dbReference type="CDD" id="cd00383">
    <property type="entry name" value="trans_reg_C"/>
    <property type="match status" value="1"/>
</dbReference>
<keyword evidence="11" id="KW-1185">Reference proteome</keyword>
<name>A0ABW2ILH6_9PROT</name>
<dbReference type="PROSITE" id="PS51755">
    <property type="entry name" value="OMPR_PHOB"/>
    <property type="match status" value="1"/>
</dbReference>
<keyword evidence="3" id="KW-0805">Transcription regulation</keyword>
<evidence type="ECO:0000259" key="9">
    <source>
        <dbReference type="PROSITE" id="PS51755"/>
    </source>
</evidence>
<dbReference type="Gene3D" id="1.10.10.10">
    <property type="entry name" value="Winged helix-like DNA-binding domain superfamily/Winged helix DNA-binding domain"/>
    <property type="match status" value="1"/>
</dbReference>
<dbReference type="SMART" id="SM00448">
    <property type="entry name" value="REC"/>
    <property type="match status" value="1"/>
</dbReference>
<evidence type="ECO:0000256" key="5">
    <source>
        <dbReference type="ARBA" id="ARBA00023163"/>
    </source>
</evidence>
<proteinExistence type="predicted"/>
<accession>A0ABW2ILH6</accession>
<dbReference type="RefSeq" id="WP_382167243.1">
    <property type="nucleotide sequence ID" value="NZ_JBHTBR010000005.1"/>
</dbReference>
<dbReference type="InterPro" id="IPR011006">
    <property type="entry name" value="CheY-like_superfamily"/>
</dbReference>
<evidence type="ECO:0000259" key="8">
    <source>
        <dbReference type="PROSITE" id="PS50110"/>
    </source>
</evidence>
<sequence length="224" mass="25270">MTETAHILAIDDDDRIRDLLKRFLVSEGYGVTTASDAQNARKIMKSMAFDLIILDVMMPGEDGFSFLSSIRETIDTPVILLTAKDITIDRIEGLRRGADDYVTKPFEPEELSLRVGAILRRAAPPEPVEEVILSDQVFHVKKGELRRDGRIVRLTENEVQLLRILAQRDGEPVSRQELANLTSAGVERSVDVQVTRLRRKIESDPREPIHLQTVRGIGYRLIGD</sequence>
<dbReference type="Pfam" id="PF00486">
    <property type="entry name" value="Trans_reg_C"/>
    <property type="match status" value="1"/>
</dbReference>
<dbReference type="SUPFAM" id="SSF46894">
    <property type="entry name" value="C-terminal effector domain of the bipartite response regulators"/>
    <property type="match status" value="1"/>
</dbReference>